<organism evidence="2 3">
    <name type="scientific">Ilex paraguariensis</name>
    <name type="common">yerba mate</name>
    <dbReference type="NCBI Taxonomy" id="185542"/>
    <lineage>
        <taxon>Eukaryota</taxon>
        <taxon>Viridiplantae</taxon>
        <taxon>Streptophyta</taxon>
        <taxon>Embryophyta</taxon>
        <taxon>Tracheophyta</taxon>
        <taxon>Spermatophyta</taxon>
        <taxon>Magnoliopsida</taxon>
        <taxon>eudicotyledons</taxon>
        <taxon>Gunneridae</taxon>
        <taxon>Pentapetalae</taxon>
        <taxon>asterids</taxon>
        <taxon>campanulids</taxon>
        <taxon>Aquifoliales</taxon>
        <taxon>Aquifoliaceae</taxon>
        <taxon>Ilex</taxon>
    </lineage>
</organism>
<dbReference type="Proteomes" id="UP001642360">
    <property type="component" value="Unassembled WGS sequence"/>
</dbReference>
<evidence type="ECO:0000313" key="2">
    <source>
        <dbReference type="EMBL" id="CAK9160307.1"/>
    </source>
</evidence>
<reference evidence="2 3" key="1">
    <citation type="submission" date="2024-02" db="EMBL/GenBank/DDBJ databases">
        <authorList>
            <person name="Vignale AGUSTIN F."/>
            <person name="Sosa J E."/>
            <person name="Modenutti C."/>
        </authorList>
    </citation>
    <scope>NUCLEOTIDE SEQUENCE [LARGE SCALE GENOMIC DNA]</scope>
</reference>
<evidence type="ECO:0000256" key="1">
    <source>
        <dbReference type="SAM" id="MobiDB-lite"/>
    </source>
</evidence>
<dbReference type="AlphaFoldDB" id="A0ABC8STC9"/>
<accession>A0ABC8STC9</accession>
<proteinExistence type="predicted"/>
<gene>
    <name evidence="2" type="ORF">ILEXP_LOCUS29062</name>
</gene>
<keyword evidence="3" id="KW-1185">Reference proteome</keyword>
<feature type="region of interest" description="Disordered" evidence="1">
    <location>
        <begin position="93"/>
        <end position="130"/>
    </location>
</feature>
<protein>
    <submittedName>
        <fullName evidence="2">Uncharacterized protein</fullName>
    </submittedName>
</protein>
<name>A0ABC8STC9_9AQUA</name>
<dbReference type="EMBL" id="CAUOFW020003502">
    <property type="protein sequence ID" value="CAK9160307.1"/>
    <property type="molecule type" value="Genomic_DNA"/>
</dbReference>
<sequence>MRNVIIESHARSIKEKYEFQRGVVVSSPSKDERCHNYCPRNVFFLGPAEMTPSKISMKSVMEATKGSEKERLVNPSKRFRYLVKGLKMFEAKISTPATTVSNPPPTENMSSDRDVHPKRSVTTKENLSLK</sequence>
<evidence type="ECO:0000313" key="3">
    <source>
        <dbReference type="Proteomes" id="UP001642360"/>
    </source>
</evidence>
<comment type="caution">
    <text evidence="2">The sequence shown here is derived from an EMBL/GenBank/DDBJ whole genome shotgun (WGS) entry which is preliminary data.</text>
</comment>